<keyword evidence="2" id="KW-1185">Reference proteome</keyword>
<accession>A0ABW9QQX4</accession>
<sequence length="59" mass="6636">MNAPKDQPVLVEADYVRTAGGFVRFINRSGELGVDEELVRMFKAGRVLEVELVEPDEDE</sequence>
<organism evidence="1 2">
    <name type="scientific">Acidiferrimicrobium australe</name>
    <dbReference type="NCBI Taxonomy" id="2664430"/>
    <lineage>
        <taxon>Bacteria</taxon>
        <taxon>Bacillati</taxon>
        <taxon>Actinomycetota</taxon>
        <taxon>Acidimicrobiia</taxon>
        <taxon>Acidimicrobiales</taxon>
        <taxon>Acidimicrobiaceae</taxon>
        <taxon>Acidiferrimicrobium</taxon>
    </lineage>
</organism>
<name>A0ABW9QQX4_9ACTN</name>
<dbReference type="EMBL" id="WJHE01000201">
    <property type="protein sequence ID" value="MST32047.1"/>
    <property type="molecule type" value="Genomic_DNA"/>
</dbReference>
<reference evidence="1 2" key="1">
    <citation type="submission" date="2019-11" db="EMBL/GenBank/DDBJ databases">
        <title>Acidiferrimicrobium australis gen. nov., sp. nov., an acidophilic and obligately heterotrophic, member of the Actinobacteria that catalyses dissimilatory oxido- reduction of iron isolated from metal-rich acidic water in Chile.</title>
        <authorList>
            <person name="Gonzalez D."/>
            <person name="Huber K."/>
            <person name="Hedrich S."/>
            <person name="Rojas-Villalobos C."/>
            <person name="Quatrini R."/>
            <person name="Dinamarca M.A."/>
            <person name="Schwarz A."/>
            <person name="Canales C."/>
            <person name="Nancucheo I."/>
        </authorList>
    </citation>
    <scope>NUCLEOTIDE SEQUENCE [LARGE SCALE GENOMIC DNA]</scope>
    <source>
        <strain evidence="1 2">USS-CCA1</strain>
    </source>
</reference>
<comment type="caution">
    <text evidence="1">The sequence shown here is derived from an EMBL/GenBank/DDBJ whole genome shotgun (WGS) entry which is preliminary data.</text>
</comment>
<evidence type="ECO:0000313" key="1">
    <source>
        <dbReference type="EMBL" id="MST32047.1"/>
    </source>
</evidence>
<gene>
    <name evidence="1" type="ORF">GHK86_04815</name>
</gene>
<dbReference type="Proteomes" id="UP000437736">
    <property type="component" value="Unassembled WGS sequence"/>
</dbReference>
<proteinExistence type="predicted"/>
<evidence type="ECO:0000313" key="2">
    <source>
        <dbReference type="Proteomes" id="UP000437736"/>
    </source>
</evidence>
<protein>
    <submittedName>
        <fullName evidence="1">Uncharacterized protein</fullName>
    </submittedName>
</protein>